<reference evidence="1 2" key="1">
    <citation type="submission" date="2018-11" db="EMBL/GenBank/DDBJ databases">
        <authorList>
            <consortium name="Pathogen Informatics"/>
        </authorList>
    </citation>
    <scope>NUCLEOTIDE SEQUENCE [LARGE SCALE GENOMIC DNA]</scope>
</reference>
<dbReference type="EMBL" id="UYYB01016122">
    <property type="protein sequence ID" value="VDM70449.1"/>
    <property type="molecule type" value="Genomic_DNA"/>
</dbReference>
<name>A0A3P7ITL3_STRVU</name>
<evidence type="ECO:0000313" key="2">
    <source>
        <dbReference type="Proteomes" id="UP000270094"/>
    </source>
</evidence>
<evidence type="ECO:0000313" key="1">
    <source>
        <dbReference type="EMBL" id="VDM70449.1"/>
    </source>
</evidence>
<sequence>MKLTTDSWYVNFIGNAKNYYLGHRCQIFWFQWHLNVPLCTINYSRDQSDIGSGTSALGTGVNPHDISYLPQSILQETGVMVGTVDSAQGSTIFSDAKLNVALSNKEGLFIDASLKFLQEVETWLAVVRWCQRVGGHGPKFPQ</sequence>
<dbReference type="OrthoDB" id="5851052at2759"/>
<protein>
    <submittedName>
        <fullName evidence="1">Uncharacterized protein</fullName>
    </submittedName>
</protein>
<accession>A0A3P7ITL3</accession>
<dbReference type="AlphaFoldDB" id="A0A3P7ITL3"/>
<organism evidence="1 2">
    <name type="scientific">Strongylus vulgaris</name>
    <name type="common">Blood worm</name>
    <dbReference type="NCBI Taxonomy" id="40348"/>
    <lineage>
        <taxon>Eukaryota</taxon>
        <taxon>Metazoa</taxon>
        <taxon>Ecdysozoa</taxon>
        <taxon>Nematoda</taxon>
        <taxon>Chromadorea</taxon>
        <taxon>Rhabditida</taxon>
        <taxon>Rhabditina</taxon>
        <taxon>Rhabditomorpha</taxon>
        <taxon>Strongyloidea</taxon>
        <taxon>Strongylidae</taxon>
        <taxon>Strongylus</taxon>
    </lineage>
</organism>
<proteinExistence type="predicted"/>
<gene>
    <name evidence="1" type="ORF">SVUK_LOCUS5447</name>
</gene>
<dbReference type="Proteomes" id="UP000270094">
    <property type="component" value="Unassembled WGS sequence"/>
</dbReference>
<keyword evidence="2" id="KW-1185">Reference proteome</keyword>